<sequence length="72" mass="8384">MPAKRKLITDSFKVVKKVKKEYTKCNILQEKERDVESPPTPPRSQRDSEMDLLREFDLNWEFGPCTGEKGAI</sequence>
<comment type="caution">
    <text evidence="2">The sequence shown here is derived from an EMBL/GenBank/DDBJ whole genome shotgun (WGS) entry which is preliminary data.</text>
</comment>
<dbReference type="Proteomes" id="UP001369086">
    <property type="component" value="Unassembled WGS sequence"/>
</dbReference>
<accession>A0ABR0Y822</accession>
<keyword evidence="3" id="KW-1185">Reference proteome</keyword>
<feature type="region of interest" description="Disordered" evidence="1">
    <location>
        <begin position="29"/>
        <end position="49"/>
    </location>
</feature>
<evidence type="ECO:0000313" key="2">
    <source>
        <dbReference type="EMBL" id="KAK6468618.1"/>
    </source>
</evidence>
<reference evidence="2 3" key="1">
    <citation type="submission" date="2021-05" db="EMBL/GenBank/DDBJ databases">
        <authorList>
            <person name="Zahm M."/>
            <person name="Klopp C."/>
            <person name="Cabau C."/>
            <person name="Kuhl H."/>
            <person name="Suciu R."/>
            <person name="Ciorpac M."/>
            <person name="Holostenco D."/>
            <person name="Gessner J."/>
            <person name="Wuertz S."/>
            <person name="Hohne C."/>
            <person name="Stock M."/>
            <person name="Gislard M."/>
            <person name="Lluch J."/>
            <person name="Milhes M."/>
            <person name="Lampietro C."/>
            <person name="Lopez Roques C."/>
            <person name="Donnadieu C."/>
            <person name="Du K."/>
            <person name="Schartl M."/>
            <person name="Guiguen Y."/>
        </authorList>
    </citation>
    <scope>NUCLEOTIDE SEQUENCE [LARGE SCALE GENOMIC DNA]</scope>
    <source>
        <strain evidence="2">Hh-F2</strain>
        <tissue evidence="2">Blood</tissue>
    </source>
</reference>
<protein>
    <submittedName>
        <fullName evidence="2">DNA polymerase delta subunit 4-like</fullName>
    </submittedName>
</protein>
<evidence type="ECO:0000313" key="3">
    <source>
        <dbReference type="Proteomes" id="UP001369086"/>
    </source>
</evidence>
<organism evidence="2 3">
    <name type="scientific">Huso huso</name>
    <name type="common">Beluga</name>
    <name type="synonym">Acipenser huso</name>
    <dbReference type="NCBI Taxonomy" id="61971"/>
    <lineage>
        <taxon>Eukaryota</taxon>
        <taxon>Metazoa</taxon>
        <taxon>Chordata</taxon>
        <taxon>Craniata</taxon>
        <taxon>Vertebrata</taxon>
        <taxon>Euteleostomi</taxon>
        <taxon>Actinopterygii</taxon>
        <taxon>Chondrostei</taxon>
        <taxon>Acipenseriformes</taxon>
        <taxon>Acipenseridae</taxon>
        <taxon>Huso</taxon>
    </lineage>
</organism>
<name>A0ABR0Y822_HUSHU</name>
<evidence type="ECO:0000256" key="1">
    <source>
        <dbReference type="SAM" id="MobiDB-lite"/>
    </source>
</evidence>
<proteinExistence type="predicted"/>
<dbReference type="EMBL" id="JAHFZB010000043">
    <property type="protein sequence ID" value="KAK6468618.1"/>
    <property type="molecule type" value="Genomic_DNA"/>
</dbReference>
<gene>
    <name evidence="2" type="ORF">HHUSO_G33398</name>
</gene>